<feature type="region of interest" description="Disordered" evidence="4">
    <location>
        <begin position="432"/>
        <end position="453"/>
    </location>
</feature>
<dbReference type="GO" id="GO:0007186">
    <property type="term" value="P:G protein-coupled receptor signaling pathway"/>
    <property type="evidence" value="ECO:0007669"/>
    <property type="project" value="TreeGrafter"/>
</dbReference>
<dbReference type="GeneID" id="27697410"/>
<keyword evidence="3" id="KW-0143">Chaperone</keyword>
<evidence type="ECO:0000313" key="6">
    <source>
        <dbReference type="Proteomes" id="UP000053789"/>
    </source>
</evidence>
<dbReference type="Gene3D" id="1.25.10.10">
    <property type="entry name" value="Leucine-rich Repeat Variant"/>
    <property type="match status" value="1"/>
</dbReference>
<dbReference type="OrthoDB" id="5585685at2759"/>
<evidence type="ECO:0000313" key="5">
    <source>
        <dbReference type="EMBL" id="KIW94506.1"/>
    </source>
</evidence>
<dbReference type="EMBL" id="KN846985">
    <property type="protein sequence ID" value="KIW94506.1"/>
    <property type="molecule type" value="Genomic_DNA"/>
</dbReference>
<dbReference type="HOGENOM" id="CLU_015532_0_0_1"/>
<protein>
    <recommendedName>
        <fullName evidence="7">Guanine nucleotide exchange factor synembryn</fullName>
    </recommendedName>
</protein>
<keyword evidence="6" id="KW-1185">Reference proteome</keyword>
<dbReference type="GO" id="GO:0005085">
    <property type="term" value="F:guanyl-nucleotide exchange factor activity"/>
    <property type="evidence" value="ECO:0007669"/>
    <property type="project" value="UniProtKB-KW"/>
</dbReference>
<accession>A0A0D2EX97</accession>
<dbReference type="Pfam" id="PF10165">
    <property type="entry name" value="Ric8"/>
    <property type="match status" value="1"/>
</dbReference>
<dbReference type="Proteomes" id="UP000053789">
    <property type="component" value="Unassembled WGS sequence"/>
</dbReference>
<dbReference type="RefSeq" id="XP_016621175.1">
    <property type="nucleotide sequence ID" value="XM_016762228.1"/>
</dbReference>
<evidence type="ECO:0000256" key="3">
    <source>
        <dbReference type="ARBA" id="ARBA00023186"/>
    </source>
</evidence>
<gene>
    <name evidence="5" type="ORF">Z519_04482</name>
</gene>
<dbReference type="GO" id="GO:0005737">
    <property type="term" value="C:cytoplasm"/>
    <property type="evidence" value="ECO:0007669"/>
    <property type="project" value="TreeGrafter"/>
</dbReference>
<dbReference type="PANTHER" id="PTHR12425">
    <property type="entry name" value="SYNEMBRYN"/>
    <property type="match status" value="1"/>
</dbReference>
<organism evidence="5 6">
    <name type="scientific">Cladophialophora bantiana (strain ATCC 10958 / CBS 173.52 / CDC B-1940 / NIH 8579)</name>
    <name type="common">Xylohypha bantiana</name>
    <dbReference type="NCBI Taxonomy" id="1442370"/>
    <lineage>
        <taxon>Eukaryota</taxon>
        <taxon>Fungi</taxon>
        <taxon>Dikarya</taxon>
        <taxon>Ascomycota</taxon>
        <taxon>Pezizomycotina</taxon>
        <taxon>Eurotiomycetes</taxon>
        <taxon>Chaetothyriomycetidae</taxon>
        <taxon>Chaetothyriales</taxon>
        <taxon>Herpotrichiellaceae</taxon>
        <taxon>Cladophialophora</taxon>
    </lineage>
</organism>
<dbReference type="InterPro" id="IPR016024">
    <property type="entry name" value="ARM-type_fold"/>
</dbReference>
<evidence type="ECO:0000256" key="4">
    <source>
        <dbReference type="SAM" id="MobiDB-lite"/>
    </source>
</evidence>
<dbReference type="GO" id="GO:0001965">
    <property type="term" value="F:G-protein alpha-subunit binding"/>
    <property type="evidence" value="ECO:0007669"/>
    <property type="project" value="TreeGrafter"/>
</dbReference>
<feature type="region of interest" description="Disordered" evidence="4">
    <location>
        <begin position="369"/>
        <end position="389"/>
    </location>
</feature>
<dbReference type="SUPFAM" id="SSF48371">
    <property type="entry name" value="ARM repeat"/>
    <property type="match status" value="1"/>
</dbReference>
<dbReference type="VEuPathDB" id="FungiDB:Z519_04482"/>
<proteinExistence type="inferred from homology"/>
<reference evidence="5" key="1">
    <citation type="submission" date="2015-01" db="EMBL/GenBank/DDBJ databases">
        <title>The Genome Sequence of Cladophialophora bantiana CBS 173.52.</title>
        <authorList>
            <consortium name="The Broad Institute Genomics Platform"/>
            <person name="Cuomo C."/>
            <person name="de Hoog S."/>
            <person name="Gorbushina A."/>
            <person name="Stielow B."/>
            <person name="Teixiera M."/>
            <person name="Abouelleil A."/>
            <person name="Chapman S.B."/>
            <person name="Priest M."/>
            <person name="Young S.K."/>
            <person name="Wortman J."/>
            <person name="Nusbaum C."/>
            <person name="Birren B."/>
        </authorList>
    </citation>
    <scope>NUCLEOTIDE SEQUENCE [LARGE SCALE GENOMIC DNA]</scope>
    <source>
        <strain evidence="5">CBS 173.52</strain>
    </source>
</reference>
<evidence type="ECO:0000256" key="2">
    <source>
        <dbReference type="ARBA" id="ARBA00022658"/>
    </source>
</evidence>
<keyword evidence="2" id="KW-0344">Guanine-nucleotide releasing factor</keyword>
<dbReference type="AlphaFoldDB" id="A0A0D2EX97"/>
<comment type="similarity">
    <text evidence="1">Belongs to the synembryn family.</text>
</comment>
<dbReference type="InterPro" id="IPR019318">
    <property type="entry name" value="Gua_nucleotide_exch_fac_Ric8"/>
</dbReference>
<name>A0A0D2EX97_CLAB1</name>
<evidence type="ECO:0008006" key="7">
    <source>
        <dbReference type="Google" id="ProtNLM"/>
    </source>
</evidence>
<evidence type="ECO:0000256" key="1">
    <source>
        <dbReference type="ARBA" id="ARBA00009049"/>
    </source>
</evidence>
<dbReference type="InterPro" id="IPR011989">
    <property type="entry name" value="ARM-like"/>
</dbReference>
<dbReference type="PANTHER" id="PTHR12425:SF5">
    <property type="entry name" value="SYNEMBRYN"/>
    <property type="match status" value="1"/>
</dbReference>
<sequence>MANQTQQNEARALLALVTKDLEAKTLEQKQLEETLANLKVLGRNVNNVSGIYNDDGITTLGSYAFGNFPPSVRREALRCIANALLLLPAARRSSLKLGLDKKATDALQDADDDDEFLLSRILFLLTYDPGIDLKTLIADHSLADTLVKHLSRHADEAKKSTPKSPASPGNVALMETLKLLFNGTSIRTDQFARFRPAIVELFRILIHSDVPSPALQPPISLLVNALANLDIDPEITKASEVQPTVDKLMTILERAIQEHSSTELDTNAVPLLTVLRNINEAAGPELRNTMRTRLLPDDKERDQPLGKSSSLASQLLRLTTSSGTLNLSEAISGLMFELSDKDANQYVRNVGYGYAAGYLMTHKIPIPESAKRSQVPGESSGEIPVNPITGQRLDKEQPIELPEMTREEKEREAERMFVLFERLRGTGVVNVKNPVEEANDQGRFEELSDSDPE</sequence>